<name>A0ABR0YTF1_HUSHU</name>
<dbReference type="PROSITE" id="PS01206">
    <property type="entry name" value="ASC"/>
    <property type="match status" value="1"/>
</dbReference>
<keyword evidence="6" id="KW-0915">Sodium</keyword>
<feature type="transmembrane region" description="Helical" evidence="12">
    <location>
        <begin position="446"/>
        <end position="472"/>
    </location>
</feature>
<reference evidence="13 14" key="1">
    <citation type="submission" date="2021-05" db="EMBL/GenBank/DDBJ databases">
        <authorList>
            <person name="Zahm M."/>
            <person name="Klopp C."/>
            <person name="Cabau C."/>
            <person name="Kuhl H."/>
            <person name="Suciu R."/>
            <person name="Ciorpac M."/>
            <person name="Holostenco D."/>
            <person name="Gessner J."/>
            <person name="Wuertz S."/>
            <person name="Hohne C."/>
            <person name="Stock M."/>
            <person name="Gislard M."/>
            <person name="Lluch J."/>
            <person name="Milhes M."/>
            <person name="Lampietro C."/>
            <person name="Lopez Roques C."/>
            <person name="Donnadieu C."/>
            <person name="Du K."/>
            <person name="Schartl M."/>
            <person name="Guiguen Y."/>
        </authorList>
    </citation>
    <scope>NUCLEOTIDE SEQUENCE [LARGE SCALE GENOMIC DNA]</scope>
    <source>
        <strain evidence="13">Hh-F2</strain>
        <tissue evidence="13">Blood</tissue>
    </source>
</reference>
<gene>
    <name evidence="13" type="ORF">HHUSO_G23863</name>
</gene>
<comment type="caution">
    <text evidence="13">The sequence shown here is derived from an EMBL/GenBank/DDBJ whole genome shotgun (WGS) entry which is preliminary data.</text>
</comment>
<feature type="transmembrane region" description="Helical" evidence="12">
    <location>
        <begin position="39"/>
        <end position="63"/>
    </location>
</feature>
<evidence type="ECO:0000256" key="10">
    <source>
        <dbReference type="ARBA" id="ARBA00023303"/>
    </source>
</evidence>
<dbReference type="InterPro" id="IPR020903">
    <property type="entry name" value="ENaC_CS"/>
</dbReference>
<evidence type="ECO:0000256" key="8">
    <source>
        <dbReference type="ARBA" id="ARBA00023136"/>
    </source>
</evidence>
<sequence length="499" mass="56864">MSYCQKASLRRICRETLTHTTAHGISSILRSKSTFQKNCWIVFVIFVITCMLWQCSELIIAFFQYPSQERITLVNNSKLKFPAVTFCNLNRVRKSLLNSKYSFLKKELPFLDNDFGSNLTRGTENDHEYSYSLDYALSKLSIENQAEAGHQLEDMLLSCKFHGSRCDKSFFSTFLHHKFGNCYTFNSLTKMGSRGQLMRREVLNVTKAGFSYGLVLELFIEQDEYLELLSHAAGLRFIIHDQKDMPFPEDDGVNIPPGQESDLAIVKVHVHRLKAPYASKCSNGDGIQNYYRDAYKVGYTREACKKTCGQMHIINNCGCGMWEFPVPKGMNVPFCNITNKDINRCVQIFEDMFAHDELDCSCPLQCKEEIFELTLSSSQWPSAVYMDEFARQLKSSGGKLAQVASNSIRDNLVKVVINYQQLNYELIEEAPAIRAIDLMSGIGGLVGLWIGVSICTVAEFLELLLNVIIFTVKKRLIRKNKKAPLNPYMIAHQTFKPIV</sequence>
<keyword evidence="10 11" id="KW-0407">Ion channel</keyword>
<evidence type="ECO:0000313" key="14">
    <source>
        <dbReference type="Proteomes" id="UP001369086"/>
    </source>
</evidence>
<evidence type="ECO:0000256" key="4">
    <source>
        <dbReference type="ARBA" id="ARBA00022692"/>
    </source>
</evidence>
<evidence type="ECO:0000256" key="6">
    <source>
        <dbReference type="ARBA" id="ARBA00023053"/>
    </source>
</evidence>
<keyword evidence="5 12" id="KW-1133">Transmembrane helix</keyword>
<keyword evidence="8 12" id="KW-0472">Membrane</keyword>
<dbReference type="Pfam" id="PF00858">
    <property type="entry name" value="ASC"/>
    <property type="match status" value="1"/>
</dbReference>
<evidence type="ECO:0000256" key="12">
    <source>
        <dbReference type="SAM" id="Phobius"/>
    </source>
</evidence>
<keyword evidence="2 11" id="KW-0813">Transport</keyword>
<evidence type="ECO:0000256" key="2">
    <source>
        <dbReference type="ARBA" id="ARBA00022448"/>
    </source>
</evidence>
<dbReference type="EMBL" id="JAHFZB010000023">
    <property type="protein sequence ID" value="KAK6475887.1"/>
    <property type="molecule type" value="Genomic_DNA"/>
</dbReference>
<proteinExistence type="inferred from homology"/>
<protein>
    <submittedName>
        <fullName evidence="13">Amiloride-sensitive sodium channel subunit gamma-like</fullName>
    </submittedName>
</protein>
<keyword evidence="3 11" id="KW-0894">Sodium channel</keyword>
<evidence type="ECO:0000256" key="1">
    <source>
        <dbReference type="ARBA" id="ARBA00004141"/>
    </source>
</evidence>
<comment type="similarity">
    <text evidence="11">Belongs to the amiloride-sensitive sodium channel (TC 1.A.6) family.</text>
</comment>
<evidence type="ECO:0000256" key="9">
    <source>
        <dbReference type="ARBA" id="ARBA00023201"/>
    </source>
</evidence>
<dbReference type="PANTHER" id="PTHR11690:SF298">
    <property type="entry name" value="AMILORIDE-SENSITIVE SODIUM CHANNEL SUBUNIT BETA-LIKE"/>
    <property type="match status" value="1"/>
</dbReference>
<dbReference type="Gene3D" id="2.60.470.10">
    <property type="entry name" value="Acid-sensing ion channels like domains"/>
    <property type="match status" value="1"/>
</dbReference>
<evidence type="ECO:0000256" key="7">
    <source>
        <dbReference type="ARBA" id="ARBA00023065"/>
    </source>
</evidence>
<keyword evidence="14" id="KW-1185">Reference proteome</keyword>
<evidence type="ECO:0000256" key="3">
    <source>
        <dbReference type="ARBA" id="ARBA00022461"/>
    </source>
</evidence>
<accession>A0ABR0YTF1</accession>
<evidence type="ECO:0000256" key="11">
    <source>
        <dbReference type="RuleBase" id="RU000679"/>
    </source>
</evidence>
<organism evidence="13 14">
    <name type="scientific">Huso huso</name>
    <name type="common">Beluga</name>
    <name type="synonym">Acipenser huso</name>
    <dbReference type="NCBI Taxonomy" id="61971"/>
    <lineage>
        <taxon>Eukaryota</taxon>
        <taxon>Metazoa</taxon>
        <taxon>Chordata</taxon>
        <taxon>Craniata</taxon>
        <taxon>Vertebrata</taxon>
        <taxon>Euteleostomi</taxon>
        <taxon>Actinopterygii</taxon>
        <taxon>Chondrostei</taxon>
        <taxon>Acipenseriformes</taxon>
        <taxon>Acipenseridae</taxon>
        <taxon>Huso</taxon>
    </lineage>
</organism>
<keyword evidence="4 11" id="KW-0812">Transmembrane</keyword>
<dbReference type="Gene3D" id="1.10.287.770">
    <property type="entry name" value="YojJ-like"/>
    <property type="match status" value="1"/>
</dbReference>
<dbReference type="InterPro" id="IPR001873">
    <property type="entry name" value="ENaC"/>
</dbReference>
<keyword evidence="9 11" id="KW-0739">Sodium transport</keyword>
<dbReference type="PRINTS" id="PR01078">
    <property type="entry name" value="AMINACHANNEL"/>
</dbReference>
<comment type="subcellular location">
    <subcellularLocation>
        <location evidence="1">Membrane</location>
        <topology evidence="1">Multi-pass membrane protein</topology>
    </subcellularLocation>
</comment>
<keyword evidence="7 11" id="KW-0406">Ion transport</keyword>
<dbReference type="Proteomes" id="UP001369086">
    <property type="component" value="Unassembled WGS sequence"/>
</dbReference>
<dbReference type="PANTHER" id="PTHR11690">
    <property type="entry name" value="AMILORIDE-SENSITIVE SODIUM CHANNEL-RELATED"/>
    <property type="match status" value="1"/>
</dbReference>
<evidence type="ECO:0000256" key="5">
    <source>
        <dbReference type="ARBA" id="ARBA00022989"/>
    </source>
</evidence>
<evidence type="ECO:0000313" key="13">
    <source>
        <dbReference type="EMBL" id="KAK6475887.1"/>
    </source>
</evidence>